<feature type="region of interest" description="Disordered" evidence="1">
    <location>
        <begin position="222"/>
        <end position="245"/>
    </location>
</feature>
<dbReference type="InParanoid" id="D8QHE1"/>
<dbReference type="OrthoDB" id="10392211at2759"/>
<name>D8QHE1_SCHCM</name>
<protein>
    <submittedName>
        <fullName evidence="2">Uncharacterized protein</fullName>
    </submittedName>
</protein>
<dbReference type="Proteomes" id="UP000007431">
    <property type="component" value="Unassembled WGS sequence"/>
</dbReference>
<dbReference type="KEGG" id="scm:SCHCO_02590844"/>
<sequence>MLAGDNVLVLYPRLSYNILCGQTTSTRIGPSTSTRVRTFMATTRVSQPRADNAHTTYACPEDLSLLRVAYFTARRICPYTAARTHGPAGALWPLAAGAAVGIHHDFSAPSGAHSSQVLHRFGTSLALGTISVVGTSDNPLSSLQHSPPAHQHSPPRAHPRGRAISASLEIPSRGKFTVYSRLVNTCRQFLRLRNGKPSFMAEAQHCSPVPRPSVIVARGRGPRVGVSSSASKEALTNPWKRWKSR</sequence>
<evidence type="ECO:0000313" key="3">
    <source>
        <dbReference type="Proteomes" id="UP000007431"/>
    </source>
</evidence>
<accession>D8QHE1</accession>
<gene>
    <name evidence="2" type="ORF">SCHCODRAFT_237831</name>
</gene>
<dbReference type="HOGENOM" id="CLU_1134118_0_0_1"/>
<feature type="region of interest" description="Disordered" evidence="1">
    <location>
        <begin position="138"/>
        <end position="160"/>
    </location>
</feature>
<organism evidence="3">
    <name type="scientific">Schizophyllum commune (strain H4-8 / FGSC 9210)</name>
    <name type="common">Split gill fungus</name>
    <dbReference type="NCBI Taxonomy" id="578458"/>
    <lineage>
        <taxon>Eukaryota</taxon>
        <taxon>Fungi</taxon>
        <taxon>Dikarya</taxon>
        <taxon>Basidiomycota</taxon>
        <taxon>Agaricomycotina</taxon>
        <taxon>Agaricomycetes</taxon>
        <taxon>Agaricomycetidae</taxon>
        <taxon>Agaricales</taxon>
        <taxon>Schizophyllaceae</taxon>
        <taxon>Schizophyllum</taxon>
    </lineage>
</organism>
<dbReference type="AlphaFoldDB" id="D8QHE1"/>
<dbReference type="GeneID" id="9596769"/>
<dbReference type="EMBL" id="GL377312">
    <property type="protein sequence ID" value="EFI92925.1"/>
    <property type="molecule type" value="Genomic_DNA"/>
</dbReference>
<reference evidence="2 3" key="1">
    <citation type="journal article" date="2010" name="Nat. Biotechnol.">
        <title>Genome sequence of the model mushroom Schizophyllum commune.</title>
        <authorList>
            <person name="Ohm R.A."/>
            <person name="de Jong J.F."/>
            <person name="Lugones L.G."/>
            <person name="Aerts A."/>
            <person name="Kothe E."/>
            <person name="Stajich J.E."/>
            <person name="de Vries R.P."/>
            <person name="Record E."/>
            <person name="Levasseur A."/>
            <person name="Baker S.E."/>
            <person name="Bartholomew K.A."/>
            <person name="Coutinho P.M."/>
            <person name="Erdmann S."/>
            <person name="Fowler T.J."/>
            <person name="Gathman A.C."/>
            <person name="Lombard V."/>
            <person name="Henrissat B."/>
            <person name="Knabe N."/>
            <person name="Kuees U."/>
            <person name="Lilly W.W."/>
            <person name="Lindquist E."/>
            <person name="Lucas S."/>
            <person name="Magnuson J.K."/>
            <person name="Piumi F."/>
            <person name="Raudaskoski M."/>
            <person name="Salamov A."/>
            <person name="Schmutz J."/>
            <person name="Schwarze F.W.M.R."/>
            <person name="vanKuyk P.A."/>
            <person name="Horton J.S."/>
            <person name="Grigoriev I.V."/>
            <person name="Woesten H.A.B."/>
        </authorList>
    </citation>
    <scope>NUCLEOTIDE SEQUENCE [LARGE SCALE GENOMIC DNA]</scope>
    <source>
        <strain evidence="3">H4-8 / FGSC 9210</strain>
    </source>
</reference>
<dbReference type="VEuPathDB" id="FungiDB:SCHCODRAFT_02590844"/>
<evidence type="ECO:0000313" key="2">
    <source>
        <dbReference type="EMBL" id="EFI92925.1"/>
    </source>
</evidence>
<evidence type="ECO:0000256" key="1">
    <source>
        <dbReference type="SAM" id="MobiDB-lite"/>
    </source>
</evidence>
<proteinExistence type="predicted"/>
<keyword evidence="3" id="KW-1185">Reference proteome</keyword>
<dbReference type="RefSeq" id="XP_003027828.1">
    <property type="nucleotide sequence ID" value="XM_003027782.1"/>
</dbReference>